<dbReference type="RefSeq" id="WP_161903056.1">
    <property type="nucleotide sequence ID" value="NZ_MAEL01000054.1"/>
</dbReference>
<dbReference type="InterPro" id="IPR050312">
    <property type="entry name" value="IolE/XylAMocC-like"/>
</dbReference>
<dbReference type="InterPro" id="IPR013022">
    <property type="entry name" value="Xyl_isomerase-like_TIM-brl"/>
</dbReference>
<dbReference type="GO" id="GO:0016853">
    <property type="term" value="F:isomerase activity"/>
    <property type="evidence" value="ECO:0007669"/>
    <property type="project" value="UniProtKB-KW"/>
</dbReference>
<evidence type="ECO:0000313" key="2">
    <source>
        <dbReference type="EMBL" id="KAF1302075.1"/>
    </source>
</evidence>
<dbReference type="EMBL" id="MAEL01000054">
    <property type="protein sequence ID" value="KAF1302075.1"/>
    <property type="molecule type" value="Genomic_DNA"/>
</dbReference>
<evidence type="ECO:0000259" key="1">
    <source>
        <dbReference type="Pfam" id="PF01261"/>
    </source>
</evidence>
<dbReference type="PANTHER" id="PTHR12110">
    <property type="entry name" value="HYDROXYPYRUVATE ISOMERASE"/>
    <property type="match status" value="1"/>
</dbReference>
<dbReference type="InterPro" id="IPR036237">
    <property type="entry name" value="Xyl_isomerase-like_sf"/>
</dbReference>
<keyword evidence="3" id="KW-1185">Reference proteome</keyword>
<accession>A0ABQ6YXH9</accession>
<sequence>MKPKIALQLWSIQEDCQKDFEAALRQVKEFGYDGVEFAGYYGKTADDIRAMLSDLDLDVAGSHVPYESLKNQLEATLDFEEAIGNRRIIVPYASFSTFAEWQEFMTNMQEIAKAVTNRGMKFYYHNHAHEFTEVEGTDLLDLLTHEIDQLLLEVDLYWLAHAGQDVRAWVEAHKSSIGLFHMKDKQQEPEESTELGSGVLPLKEYTQLAKKLQLPWLIVEQEAFQKYEPLEAAKINVKQLRAIIEEVYE</sequence>
<protein>
    <submittedName>
        <fullName evidence="2">Sugar phosphate isomerase</fullName>
    </submittedName>
</protein>
<keyword evidence="2" id="KW-0413">Isomerase</keyword>
<dbReference type="SUPFAM" id="SSF51658">
    <property type="entry name" value="Xylose isomerase-like"/>
    <property type="match status" value="1"/>
</dbReference>
<feature type="domain" description="Xylose isomerase-like TIM barrel" evidence="1">
    <location>
        <begin position="24"/>
        <end position="241"/>
    </location>
</feature>
<reference evidence="2 3" key="1">
    <citation type="submission" date="2016-06" db="EMBL/GenBank/DDBJ databases">
        <title>Four novel species of enterococci isolated from chicken manure.</title>
        <authorList>
            <person name="Van Tyne D."/>
        </authorList>
    </citation>
    <scope>NUCLEOTIDE SEQUENCE [LARGE SCALE GENOMIC DNA]</scope>
    <source>
        <strain evidence="2 3">CU12B</strain>
    </source>
</reference>
<proteinExistence type="predicted"/>
<comment type="caution">
    <text evidence="2">The sequence shown here is derived from an EMBL/GenBank/DDBJ whole genome shotgun (WGS) entry which is preliminary data.</text>
</comment>
<gene>
    <name evidence="2" type="ORF">BAU17_01510</name>
</gene>
<organism evidence="2 3">
    <name type="scientific">Candidatus Enterococcus willemsii</name>
    <dbReference type="NCBI Taxonomy" id="1857215"/>
    <lineage>
        <taxon>Bacteria</taxon>
        <taxon>Bacillati</taxon>
        <taxon>Bacillota</taxon>
        <taxon>Bacilli</taxon>
        <taxon>Lactobacillales</taxon>
        <taxon>Enterococcaceae</taxon>
        <taxon>Enterococcus</taxon>
    </lineage>
</organism>
<dbReference type="Proteomes" id="UP000782705">
    <property type="component" value="Unassembled WGS sequence"/>
</dbReference>
<dbReference type="Pfam" id="PF01261">
    <property type="entry name" value="AP_endonuc_2"/>
    <property type="match status" value="1"/>
</dbReference>
<evidence type="ECO:0000313" key="3">
    <source>
        <dbReference type="Proteomes" id="UP000782705"/>
    </source>
</evidence>
<dbReference type="Gene3D" id="3.20.20.150">
    <property type="entry name" value="Divalent-metal-dependent TIM barrel enzymes"/>
    <property type="match status" value="1"/>
</dbReference>
<name>A0ABQ6YXH9_9ENTE</name>
<dbReference type="PANTHER" id="PTHR12110:SF41">
    <property type="entry name" value="INOSOSE DEHYDRATASE"/>
    <property type="match status" value="1"/>
</dbReference>